<keyword evidence="5" id="KW-1185">Reference proteome</keyword>
<sequence>MPVKRDEMLDVLCMVSKEENLRVTLKHSAKGGLITGATAMAAGFLMGPVGLAVGGALGGCAAAILMRDKFVSAAEIISNMSDDQKDELITAVQRALSDIEVMDIVEMCALLCGDIHIKKRIIRAMIDYFHNQMRLEIID</sequence>
<dbReference type="OrthoDB" id="5976774at2759"/>
<evidence type="ECO:0000256" key="2">
    <source>
        <dbReference type="SAM" id="Phobius"/>
    </source>
</evidence>
<keyword evidence="2" id="KW-0472">Membrane</keyword>
<name>A0A6M2CKW1_RHIMP</name>
<dbReference type="Proteomes" id="UP000821866">
    <property type="component" value="Chromosome 8"/>
</dbReference>
<gene>
    <name evidence="3" type="ORF">HPB51_024454</name>
</gene>
<evidence type="ECO:0000313" key="5">
    <source>
        <dbReference type="Proteomes" id="UP000821866"/>
    </source>
</evidence>
<accession>A0A6M2CKW1</accession>
<dbReference type="EMBL" id="GHWJ01001434">
    <property type="protein sequence ID" value="NOV34171.1"/>
    <property type="molecule type" value="Transcribed_RNA"/>
</dbReference>
<reference evidence="3" key="2">
    <citation type="journal article" date="2020" name="Cell">
        <title>Large-Scale Comparative Analyses of Tick Genomes Elucidate Their Genetic Diversity and Vector Capacities.</title>
        <authorList>
            <consortium name="Tick Genome and Microbiome Consortium (TIGMIC)"/>
            <person name="Jia N."/>
            <person name="Wang J."/>
            <person name="Shi W."/>
            <person name="Du L."/>
            <person name="Sun Y."/>
            <person name="Zhan W."/>
            <person name="Jiang J.F."/>
            <person name="Wang Q."/>
            <person name="Zhang B."/>
            <person name="Ji P."/>
            <person name="Bell-Sakyi L."/>
            <person name="Cui X.M."/>
            <person name="Yuan T.T."/>
            <person name="Jiang B.G."/>
            <person name="Yang W.F."/>
            <person name="Lam T.T."/>
            <person name="Chang Q.C."/>
            <person name="Ding S.J."/>
            <person name="Wang X.J."/>
            <person name="Zhu J.G."/>
            <person name="Ruan X.D."/>
            <person name="Zhao L."/>
            <person name="Wei J.T."/>
            <person name="Ye R.Z."/>
            <person name="Que T.C."/>
            <person name="Du C.H."/>
            <person name="Zhou Y.H."/>
            <person name="Cheng J.X."/>
            <person name="Dai P.F."/>
            <person name="Guo W.B."/>
            <person name="Han X.H."/>
            <person name="Huang E.J."/>
            <person name="Li L.F."/>
            <person name="Wei W."/>
            <person name="Gao Y.C."/>
            <person name="Liu J.Z."/>
            <person name="Shao H.Z."/>
            <person name="Wang X."/>
            <person name="Wang C.C."/>
            <person name="Yang T.C."/>
            <person name="Huo Q.B."/>
            <person name="Li W."/>
            <person name="Chen H.Y."/>
            <person name="Chen S.E."/>
            <person name="Zhou L.G."/>
            <person name="Ni X.B."/>
            <person name="Tian J.H."/>
            <person name="Sheng Y."/>
            <person name="Liu T."/>
            <person name="Pan Y.S."/>
            <person name="Xia L.Y."/>
            <person name="Li J."/>
            <person name="Zhao F."/>
            <person name="Cao W.C."/>
        </authorList>
    </citation>
    <scope>NUCLEOTIDE SEQUENCE</scope>
    <source>
        <strain evidence="3">Rmic-2018</strain>
    </source>
</reference>
<organism evidence="4">
    <name type="scientific">Rhipicephalus microplus</name>
    <name type="common">Cattle tick</name>
    <name type="synonym">Boophilus microplus</name>
    <dbReference type="NCBI Taxonomy" id="6941"/>
    <lineage>
        <taxon>Eukaryota</taxon>
        <taxon>Metazoa</taxon>
        <taxon>Ecdysozoa</taxon>
        <taxon>Arthropoda</taxon>
        <taxon>Chelicerata</taxon>
        <taxon>Arachnida</taxon>
        <taxon>Acari</taxon>
        <taxon>Parasitiformes</taxon>
        <taxon>Ixodida</taxon>
        <taxon>Ixodoidea</taxon>
        <taxon>Ixodidae</taxon>
        <taxon>Rhipicephalinae</taxon>
        <taxon>Rhipicephalus</taxon>
        <taxon>Boophilus</taxon>
    </lineage>
</organism>
<protein>
    <submittedName>
        <fullName evidence="4">Putative conserved plasma membrane protein</fullName>
    </submittedName>
</protein>
<evidence type="ECO:0000313" key="3">
    <source>
        <dbReference type="EMBL" id="KAH8020092.1"/>
    </source>
</evidence>
<comment type="similarity">
    <text evidence="1">Belongs to the C19orf12 family.</text>
</comment>
<dbReference type="PANTHER" id="PTHR31493:SF1">
    <property type="entry name" value="PROTEIN C19ORF12"/>
    <property type="match status" value="1"/>
</dbReference>
<proteinExistence type="inferred from homology"/>
<dbReference type="OMA" id="VGTLKWT"/>
<feature type="transmembrane region" description="Helical" evidence="2">
    <location>
        <begin position="40"/>
        <end position="65"/>
    </location>
</feature>
<dbReference type="PANTHER" id="PTHR31493">
    <property type="entry name" value="NAZO FAMILY MEMBER"/>
    <property type="match status" value="1"/>
</dbReference>
<dbReference type="EMBL" id="JABSTU010000010">
    <property type="protein sequence ID" value="KAH8020092.1"/>
    <property type="molecule type" value="Genomic_DNA"/>
</dbReference>
<dbReference type="VEuPathDB" id="VectorBase:LOC119176416"/>
<reference evidence="3" key="3">
    <citation type="submission" date="2021-09" db="EMBL/GenBank/DDBJ databases">
        <authorList>
            <person name="Jia N."/>
            <person name="Wang J."/>
            <person name="Shi W."/>
            <person name="Du L."/>
            <person name="Sun Y."/>
            <person name="Zhan W."/>
            <person name="Jiang J."/>
            <person name="Wang Q."/>
            <person name="Zhang B."/>
            <person name="Ji P."/>
            <person name="Sakyi L.B."/>
            <person name="Cui X."/>
            <person name="Yuan T."/>
            <person name="Jiang B."/>
            <person name="Yang W."/>
            <person name="Lam T.T.-Y."/>
            <person name="Chang Q."/>
            <person name="Ding S."/>
            <person name="Wang X."/>
            <person name="Zhu J."/>
            <person name="Ruan X."/>
            <person name="Zhao L."/>
            <person name="Wei J."/>
            <person name="Que T."/>
            <person name="Du C."/>
            <person name="Cheng J."/>
            <person name="Dai P."/>
            <person name="Han X."/>
            <person name="Huang E."/>
            <person name="Gao Y."/>
            <person name="Liu J."/>
            <person name="Shao H."/>
            <person name="Ye R."/>
            <person name="Li L."/>
            <person name="Wei W."/>
            <person name="Wang X."/>
            <person name="Wang C."/>
            <person name="Huo Q."/>
            <person name="Li W."/>
            <person name="Guo W."/>
            <person name="Chen H."/>
            <person name="Chen S."/>
            <person name="Zhou L."/>
            <person name="Zhou L."/>
            <person name="Ni X."/>
            <person name="Tian J."/>
            <person name="Zhou Y."/>
            <person name="Sheng Y."/>
            <person name="Liu T."/>
            <person name="Pan Y."/>
            <person name="Xia L."/>
            <person name="Li J."/>
            <person name="Zhao F."/>
            <person name="Cao W."/>
        </authorList>
    </citation>
    <scope>NUCLEOTIDE SEQUENCE</scope>
    <source>
        <strain evidence="3">Rmic-2018</strain>
        <tissue evidence="3">Larvae</tissue>
    </source>
</reference>
<reference evidence="4" key="1">
    <citation type="submission" date="2019-09" db="EMBL/GenBank/DDBJ databases">
        <title>Organ-specific transcriptomic study of the physiology of the cattle tick, Rhipicephalus microplus.</title>
        <authorList>
            <person name="Tirloni L."/>
            <person name="Braz G."/>
            <person name="Gandara A.C.P."/>
            <person name="Sabadin G.A."/>
            <person name="da Silva R.M."/>
            <person name="Guizzo M.G."/>
            <person name="Machado J.A."/>
            <person name="Costa E.P."/>
            <person name="Gomes H.F."/>
            <person name="Moraes J."/>
            <person name="Mota M.B.S."/>
            <person name="Mesquita R.D."/>
            <person name="Alvarenga P.H."/>
            <person name="Alves F."/>
            <person name="Seixas A."/>
            <person name="da Fonseca R.N."/>
            <person name="Fogaca A."/>
            <person name="Logullo C."/>
            <person name="Tanaka A."/>
            <person name="Daffre S."/>
            <person name="Termignoni C."/>
            <person name="Vaz I.S.Jr."/>
            <person name="Oliveira P.L."/>
            <person name="Ribeiro J.M."/>
        </authorList>
    </citation>
    <scope>NUCLEOTIDE SEQUENCE</scope>
    <source>
        <strain evidence="4">Porto Alegre</strain>
    </source>
</reference>
<dbReference type="Pfam" id="PF20721">
    <property type="entry name" value="C19orf12"/>
    <property type="match status" value="1"/>
</dbReference>
<keyword evidence="2" id="KW-0812">Transmembrane</keyword>
<keyword evidence="2" id="KW-1133">Transmembrane helix</keyword>
<dbReference type="InterPro" id="IPR033369">
    <property type="entry name" value="C19orf12"/>
</dbReference>
<evidence type="ECO:0000313" key="4">
    <source>
        <dbReference type="EMBL" id="NOV34171.1"/>
    </source>
</evidence>
<dbReference type="AlphaFoldDB" id="A0A6M2CKW1"/>
<evidence type="ECO:0000256" key="1">
    <source>
        <dbReference type="ARBA" id="ARBA00029457"/>
    </source>
</evidence>